<evidence type="ECO:0000313" key="3">
    <source>
        <dbReference type="Proteomes" id="UP000271098"/>
    </source>
</evidence>
<evidence type="ECO:0000313" key="2">
    <source>
        <dbReference type="EMBL" id="VDN24334.1"/>
    </source>
</evidence>
<keyword evidence="1" id="KW-1133">Transmembrane helix</keyword>
<keyword evidence="1" id="KW-0812">Transmembrane</keyword>
<evidence type="ECO:0000313" key="4">
    <source>
        <dbReference type="WBParaSite" id="GPUH_0001455901-mRNA-1"/>
    </source>
</evidence>
<sequence length="132" mass="15589">MRGVRIKAHIRGCLDELLYNGFNQTIVTWYRWMHRDSCRQYRCISRSFLISFNDQKSENCSNCRLRSVMIATSRYARVTLTTAMGNRQDQAPKLPRTAYLSLGLYVSLSFFSLFKGYLRLLWYIFRCGRDAC</sequence>
<protein>
    <submittedName>
        <fullName evidence="2 4">Uncharacterized protein</fullName>
    </submittedName>
</protein>
<dbReference type="EMBL" id="UYRT01081380">
    <property type="protein sequence ID" value="VDN24334.1"/>
    <property type="molecule type" value="Genomic_DNA"/>
</dbReference>
<dbReference type="WBParaSite" id="GPUH_0001455901-mRNA-1">
    <property type="protein sequence ID" value="GPUH_0001455901-mRNA-1"/>
    <property type="gene ID" value="GPUH_0001455901"/>
</dbReference>
<proteinExistence type="predicted"/>
<accession>A0A183E0P9</accession>
<reference evidence="2 3" key="2">
    <citation type="submission" date="2018-11" db="EMBL/GenBank/DDBJ databases">
        <authorList>
            <consortium name="Pathogen Informatics"/>
        </authorList>
    </citation>
    <scope>NUCLEOTIDE SEQUENCE [LARGE SCALE GENOMIC DNA]</scope>
</reference>
<dbReference type="OrthoDB" id="5824333at2759"/>
<organism evidence="4">
    <name type="scientific">Gongylonema pulchrum</name>
    <dbReference type="NCBI Taxonomy" id="637853"/>
    <lineage>
        <taxon>Eukaryota</taxon>
        <taxon>Metazoa</taxon>
        <taxon>Ecdysozoa</taxon>
        <taxon>Nematoda</taxon>
        <taxon>Chromadorea</taxon>
        <taxon>Rhabditida</taxon>
        <taxon>Spirurina</taxon>
        <taxon>Spiruromorpha</taxon>
        <taxon>Spiruroidea</taxon>
        <taxon>Gongylonematidae</taxon>
        <taxon>Gongylonema</taxon>
    </lineage>
</organism>
<reference evidence="4" key="1">
    <citation type="submission" date="2016-06" db="UniProtKB">
        <authorList>
            <consortium name="WormBaseParasite"/>
        </authorList>
    </citation>
    <scope>IDENTIFICATION</scope>
</reference>
<dbReference type="Proteomes" id="UP000271098">
    <property type="component" value="Unassembled WGS sequence"/>
</dbReference>
<feature type="transmembrane region" description="Helical" evidence="1">
    <location>
        <begin position="97"/>
        <end position="114"/>
    </location>
</feature>
<name>A0A183E0P9_9BILA</name>
<evidence type="ECO:0000256" key="1">
    <source>
        <dbReference type="SAM" id="Phobius"/>
    </source>
</evidence>
<gene>
    <name evidence="2" type="ORF">GPUH_LOCUS14540</name>
</gene>
<keyword evidence="1" id="KW-0472">Membrane</keyword>
<dbReference type="AlphaFoldDB" id="A0A183E0P9"/>
<keyword evidence="3" id="KW-1185">Reference proteome</keyword>